<dbReference type="EMBL" id="CP073100">
    <property type="protein sequence ID" value="QUE49577.1"/>
    <property type="molecule type" value="Genomic_DNA"/>
</dbReference>
<evidence type="ECO:0000256" key="5">
    <source>
        <dbReference type="ARBA" id="ARBA00023295"/>
    </source>
</evidence>
<gene>
    <name evidence="8" type="ORF">KBB96_11900</name>
</gene>
<dbReference type="SUPFAM" id="SSF51445">
    <property type="entry name" value="(Trans)glycosidases"/>
    <property type="match status" value="1"/>
</dbReference>
<keyword evidence="3 6" id="KW-0732">Signal</keyword>
<evidence type="ECO:0000313" key="8">
    <source>
        <dbReference type="EMBL" id="QUE49577.1"/>
    </source>
</evidence>
<name>A0A975IXV3_9BACT</name>
<evidence type="ECO:0000313" key="9">
    <source>
        <dbReference type="Proteomes" id="UP000676169"/>
    </source>
</evidence>
<dbReference type="GO" id="GO:0004560">
    <property type="term" value="F:alpha-L-fucosidase activity"/>
    <property type="evidence" value="ECO:0007669"/>
    <property type="project" value="InterPro"/>
</dbReference>
<dbReference type="SMR" id="A0A975IXV3"/>
<accession>A0A975IXV3</accession>
<dbReference type="InterPro" id="IPR000933">
    <property type="entry name" value="Glyco_hydro_29"/>
</dbReference>
<evidence type="ECO:0000256" key="6">
    <source>
        <dbReference type="SAM" id="SignalP"/>
    </source>
</evidence>
<dbReference type="Gene3D" id="2.60.120.260">
    <property type="entry name" value="Galactose-binding domain-like"/>
    <property type="match status" value="2"/>
</dbReference>
<dbReference type="GO" id="GO:0016139">
    <property type="term" value="P:glycoside catabolic process"/>
    <property type="evidence" value="ECO:0007669"/>
    <property type="project" value="TreeGrafter"/>
</dbReference>
<keyword evidence="9" id="KW-1185">Reference proteome</keyword>
<dbReference type="Gene3D" id="3.20.20.80">
    <property type="entry name" value="Glycosidases"/>
    <property type="match status" value="1"/>
</dbReference>
<dbReference type="InterPro" id="IPR057739">
    <property type="entry name" value="Glyco_hydro_29_N"/>
</dbReference>
<dbReference type="PANTHER" id="PTHR10030:SF37">
    <property type="entry name" value="ALPHA-L-FUCOSIDASE-RELATED"/>
    <property type="match status" value="1"/>
</dbReference>
<evidence type="ECO:0000256" key="3">
    <source>
        <dbReference type="ARBA" id="ARBA00022729"/>
    </source>
</evidence>
<dbReference type="RefSeq" id="WP_211629666.1">
    <property type="nucleotide sequence ID" value="NZ_CP073100.1"/>
</dbReference>
<dbReference type="InterPro" id="IPR026876">
    <property type="entry name" value="Fn3_assoc_repeat"/>
</dbReference>
<dbReference type="PROSITE" id="PS50022">
    <property type="entry name" value="FA58C_3"/>
    <property type="match status" value="1"/>
</dbReference>
<feature type="chain" id="PRO_5036695337" description="alpha-L-fucosidase" evidence="6">
    <location>
        <begin position="20"/>
        <end position="686"/>
    </location>
</feature>
<dbReference type="InterPro" id="IPR000421">
    <property type="entry name" value="FA58C"/>
</dbReference>
<evidence type="ECO:0000256" key="1">
    <source>
        <dbReference type="ARBA" id="ARBA00007951"/>
    </source>
</evidence>
<dbReference type="Proteomes" id="UP000676169">
    <property type="component" value="Chromosome"/>
</dbReference>
<reference evidence="8" key="1">
    <citation type="submission" date="2021-04" db="EMBL/GenBank/DDBJ databases">
        <title>Luteolibacter sp. 32A isolated from the skin of an Anderson's salamander (Ambystoma andersonii).</title>
        <authorList>
            <person name="Spergser J."/>
            <person name="Busse H.-J."/>
        </authorList>
    </citation>
    <scope>NUCLEOTIDE SEQUENCE</scope>
    <source>
        <strain evidence="8">32A</strain>
    </source>
</reference>
<dbReference type="KEGG" id="lamb:KBB96_11900"/>
<dbReference type="Pfam" id="PF00754">
    <property type="entry name" value="F5_F8_type_C"/>
    <property type="match status" value="1"/>
</dbReference>
<protein>
    <recommendedName>
        <fullName evidence="2">alpha-L-fucosidase</fullName>
        <ecNumber evidence="2">3.2.1.51</ecNumber>
    </recommendedName>
</protein>
<dbReference type="Pfam" id="PF01120">
    <property type="entry name" value="Alpha_L_fucos"/>
    <property type="match status" value="1"/>
</dbReference>
<dbReference type="SUPFAM" id="SSF49785">
    <property type="entry name" value="Galactose-binding domain-like"/>
    <property type="match status" value="2"/>
</dbReference>
<dbReference type="InterPro" id="IPR008979">
    <property type="entry name" value="Galactose-bd-like_sf"/>
</dbReference>
<dbReference type="GO" id="GO:0005764">
    <property type="term" value="C:lysosome"/>
    <property type="evidence" value="ECO:0007669"/>
    <property type="project" value="TreeGrafter"/>
</dbReference>
<organism evidence="8 9">
    <name type="scientific">Luteolibacter ambystomatis</name>
    <dbReference type="NCBI Taxonomy" id="2824561"/>
    <lineage>
        <taxon>Bacteria</taxon>
        <taxon>Pseudomonadati</taxon>
        <taxon>Verrucomicrobiota</taxon>
        <taxon>Verrucomicrobiia</taxon>
        <taxon>Verrucomicrobiales</taxon>
        <taxon>Verrucomicrobiaceae</taxon>
        <taxon>Luteolibacter</taxon>
    </lineage>
</organism>
<dbReference type="EC" id="3.2.1.51" evidence="2"/>
<dbReference type="SMART" id="SM00812">
    <property type="entry name" value="Alpha_L_fucos"/>
    <property type="match status" value="1"/>
</dbReference>
<evidence type="ECO:0000256" key="4">
    <source>
        <dbReference type="ARBA" id="ARBA00022801"/>
    </source>
</evidence>
<keyword evidence="5" id="KW-0326">Glycosidase</keyword>
<sequence length="686" mass="75128">MSFLSRVLPALALMASAWAASPPAPFGAVPAGRQVEWQRMEYYAFVHFGLNTWTDREWGYGDEDPKLFNPSSFDARVIVRQFKEAGMTGVVLTAKHHDGFCLWPTKTTDRNISKSAWQGGKGDLVRDFAQACKAEGMKFGVYVSPWDRSQPEYGREGYVKVFHEQIREVLGNYGPVFEIWFDGANGGDGWYGGAKETRKIPPNYYDFPKIVEMVRRLQPQCVVWGGGESGDARWGGSEQGHVGYPHWATLDSKRGGSGAIGFAHGDRWVPAEGDTSIRHGWFWHQREDSQVKSPDKLLQVWFDCVGRGANLILNVPPNRTGQLSAPDIASLNGFRELREIMLSKDFARGAKAAASFRGSDAKFAPGNLTDGNIDSYWTVDDGNNAPSVEIRFAAPATFDVIRLREQIRLGQRVEGFALDAWQGDDWKEIHKGSTIGNQVLARLSSSCTTDRLRLRITASPAVPCISELAVFRAPVMMVAPSITRDAAGKLSISVQGAGTIRYTTDGSDPSAASTEYREPVVFPSGGTVKARIVAGDKLGPIATRALGMVKTGWKVVSATAGDARNAMDENPKTLWQTHPTSGELPPPQGFVIDLGAEVRIAGFSYLPRQDGIAHGMTDRYRFEVSRDGQTWSLAAEGEFSNIKANPIEQIVPLQAPVSARYFRFTGLHAVEKNHVTAAEVGVIAAP</sequence>
<evidence type="ECO:0000259" key="7">
    <source>
        <dbReference type="PROSITE" id="PS50022"/>
    </source>
</evidence>
<comment type="similarity">
    <text evidence="1">Belongs to the glycosyl hydrolase 29 family.</text>
</comment>
<feature type="signal peptide" evidence="6">
    <location>
        <begin position="1"/>
        <end position="19"/>
    </location>
</feature>
<dbReference type="AlphaFoldDB" id="A0A975IXV3"/>
<keyword evidence="4" id="KW-0378">Hydrolase</keyword>
<dbReference type="Pfam" id="PF13287">
    <property type="entry name" value="Fn3_assoc"/>
    <property type="match status" value="1"/>
</dbReference>
<dbReference type="InterPro" id="IPR017853">
    <property type="entry name" value="GH"/>
</dbReference>
<evidence type="ECO:0000256" key="2">
    <source>
        <dbReference type="ARBA" id="ARBA00012662"/>
    </source>
</evidence>
<dbReference type="GO" id="GO:0006004">
    <property type="term" value="P:fucose metabolic process"/>
    <property type="evidence" value="ECO:0007669"/>
    <property type="project" value="TreeGrafter"/>
</dbReference>
<dbReference type="PANTHER" id="PTHR10030">
    <property type="entry name" value="ALPHA-L-FUCOSIDASE"/>
    <property type="match status" value="1"/>
</dbReference>
<proteinExistence type="inferred from homology"/>
<feature type="domain" description="F5/8 type C" evidence="7">
    <location>
        <begin position="533"/>
        <end position="685"/>
    </location>
</feature>